<protein>
    <recommendedName>
        <fullName evidence="13">Mitochondrial import inner membrane translocase subunit TIM17</fullName>
    </recommendedName>
</protein>
<evidence type="ECO:0000256" key="2">
    <source>
        <dbReference type="ARBA" id="ARBA00008444"/>
    </source>
</evidence>
<name>A0A0H5RL75_9EUKA</name>
<dbReference type="PANTHER" id="PTHR10485:SF0">
    <property type="entry name" value="AT05822P-RELATED"/>
    <property type="match status" value="1"/>
</dbReference>
<evidence type="ECO:0000256" key="3">
    <source>
        <dbReference type="ARBA" id="ARBA00022448"/>
    </source>
</evidence>
<accession>A0A0H5RL75</accession>
<feature type="transmembrane region" description="Helical" evidence="11">
    <location>
        <begin position="112"/>
        <end position="134"/>
    </location>
</feature>
<evidence type="ECO:0000256" key="6">
    <source>
        <dbReference type="ARBA" id="ARBA00022927"/>
    </source>
</evidence>
<proteinExistence type="inferred from homology"/>
<dbReference type="GO" id="GO:0008320">
    <property type="term" value="F:protein transmembrane transporter activity"/>
    <property type="evidence" value="ECO:0007669"/>
    <property type="project" value="TreeGrafter"/>
</dbReference>
<reference evidence="12" key="1">
    <citation type="submission" date="2015-04" db="EMBL/GenBank/DDBJ databases">
        <title>The genome sequence of the plant pathogenic Rhizarian Plasmodiophora brassicae reveals insights in its biotrophic life cycle and the origin of chitin synthesis.</title>
        <authorList>
            <person name="Schwelm A."/>
            <person name="Fogelqvist J."/>
            <person name="Knaust A."/>
            <person name="Julke S."/>
            <person name="Lilja T."/>
            <person name="Dhandapani V."/>
            <person name="Bonilla-Rosso G."/>
            <person name="Karlsson M."/>
            <person name="Shevchenko A."/>
            <person name="Choi S.R."/>
            <person name="Kim H.G."/>
            <person name="Park J.Y."/>
            <person name="Lim Y.P."/>
            <person name="Ludwig-Muller J."/>
            <person name="Dixelius C."/>
        </authorList>
    </citation>
    <scope>NUCLEOTIDE SEQUENCE</scope>
    <source>
        <tissue evidence="12">Potato root galls</tissue>
    </source>
</reference>
<dbReference type="GO" id="GO:0005744">
    <property type="term" value="C:TIM23 mitochondrial import inner membrane translocase complex"/>
    <property type="evidence" value="ECO:0007669"/>
    <property type="project" value="TreeGrafter"/>
</dbReference>
<comment type="subcellular location">
    <subcellularLocation>
        <location evidence="1">Mitochondrion inner membrane</location>
        <topology evidence="1">Multi-pass membrane protein</topology>
    </subcellularLocation>
</comment>
<keyword evidence="4 11" id="KW-0812">Transmembrane</keyword>
<keyword evidence="5" id="KW-0999">Mitochondrion inner membrane</keyword>
<keyword evidence="8" id="KW-0811">Translocation</keyword>
<evidence type="ECO:0000256" key="10">
    <source>
        <dbReference type="ARBA" id="ARBA00023136"/>
    </source>
</evidence>
<feature type="transmembrane region" description="Helical" evidence="11">
    <location>
        <begin position="15"/>
        <end position="35"/>
    </location>
</feature>
<evidence type="ECO:0008006" key="13">
    <source>
        <dbReference type="Google" id="ProtNLM"/>
    </source>
</evidence>
<feature type="transmembrane region" description="Helical" evidence="11">
    <location>
        <begin position="56"/>
        <end position="79"/>
    </location>
</feature>
<comment type="similarity">
    <text evidence="2">Belongs to the Tim17/Tim22/Tim23 family.</text>
</comment>
<dbReference type="PANTHER" id="PTHR10485">
    <property type="entry name" value="MITOCHONDRIAL IMPORT INNER MEMBRANE TRANSLOCASE SUBUNIT TIM-17"/>
    <property type="match status" value="1"/>
</dbReference>
<evidence type="ECO:0000256" key="8">
    <source>
        <dbReference type="ARBA" id="ARBA00023010"/>
    </source>
</evidence>
<dbReference type="EMBL" id="HACM01009027">
    <property type="protein sequence ID" value="CRZ09469.1"/>
    <property type="molecule type" value="Transcribed_RNA"/>
</dbReference>
<keyword evidence="7 11" id="KW-1133">Transmembrane helix</keyword>
<evidence type="ECO:0000256" key="5">
    <source>
        <dbReference type="ARBA" id="ARBA00022792"/>
    </source>
</evidence>
<dbReference type="GO" id="GO:0030150">
    <property type="term" value="P:protein import into mitochondrial matrix"/>
    <property type="evidence" value="ECO:0007669"/>
    <property type="project" value="TreeGrafter"/>
</dbReference>
<evidence type="ECO:0000313" key="12">
    <source>
        <dbReference type="EMBL" id="CRZ09469.1"/>
    </source>
</evidence>
<keyword evidence="9" id="KW-0496">Mitochondrion</keyword>
<dbReference type="AlphaFoldDB" id="A0A0H5RL75"/>
<evidence type="ECO:0000256" key="4">
    <source>
        <dbReference type="ARBA" id="ARBA00022692"/>
    </source>
</evidence>
<evidence type="ECO:0000256" key="7">
    <source>
        <dbReference type="ARBA" id="ARBA00022989"/>
    </source>
</evidence>
<evidence type="ECO:0000256" key="9">
    <source>
        <dbReference type="ARBA" id="ARBA00023128"/>
    </source>
</evidence>
<evidence type="ECO:0000256" key="1">
    <source>
        <dbReference type="ARBA" id="ARBA00004448"/>
    </source>
</evidence>
<organism evidence="12">
    <name type="scientific">Spongospora subterranea</name>
    <dbReference type="NCBI Taxonomy" id="70186"/>
    <lineage>
        <taxon>Eukaryota</taxon>
        <taxon>Sar</taxon>
        <taxon>Rhizaria</taxon>
        <taxon>Endomyxa</taxon>
        <taxon>Phytomyxea</taxon>
        <taxon>Plasmodiophorida</taxon>
        <taxon>Plasmodiophoridae</taxon>
        <taxon>Spongospora</taxon>
    </lineage>
</organism>
<evidence type="ECO:0000256" key="11">
    <source>
        <dbReference type="SAM" id="Phobius"/>
    </source>
</evidence>
<sequence length="203" mass="21406">MDPPAPCPDRIVDDMGSAFCMGAIGGGIWHSFKGLRNSPRNERVMGMVHSVKMRAPALGGAFAAFGGIFSTVDCALVHIRKKEDPWNAIMSGASTSAILAARAGWKVMARQAVIGGVILGVIEGLGIVLTKYGAAPKMAEPPGLHPFGTGIASPPPAPHVSTYSESFTPDTDMIDDDGTFVFDDIDLGHDDFADDFTPAERFT</sequence>
<dbReference type="Pfam" id="PF02466">
    <property type="entry name" value="Tim17"/>
    <property type="match status" value="1"/>
</dbReference>
<keyword evidence="6" id="KW-0653">Protein transport</keyword>
<keyword evidence="10 11" id="KW-0472">Membrane</keyword>
<keyword evidence="3" id="KW-0813">Transport</keyword>